<name>A0AAV7DMU3_ENGPU</name>
<gene>
    <name evidence="1" type="ORF">GDO81_002547</name>
</gene>
<organism evidence="1 2">
    <name type="scientific">Engystomops pustulosus</name>
    <name type="common">Tungara frog</name>
    <name type="synonym">Physalaemus pustulosus</name>
    <dbReference type="NCBI Taxonomy" id="76066"/>
    <lineage>
        <taxon>Eukaryota</taxon>
        <taxon>Metazoa</taxon>
        <taxon>Chordata</taxon>
        <taxon>Craniata</taxon>
        <taxon>Vertebrata</taxon>
        <taxon>Euteleostomi</taxon>
        <taxon>Amphibia</taxon>
        <taxon>Batrachia</taxon>
        <taxon>Anura</taxon>
        <taxon>Neobatrachia</taxon>
        <taxon>Hyloidea</taxon>
        <taxon>Leptodactylidae</taxon>
        <taxon>Leiuperinae</taxon>
        <taxon>Engystomops</taxon>
    </lineage>
</organism>
<reference evidence="1" key="1">
    <citation type="thesis" date="2020" institute="ProQuest LLC" country="789 East Eisenhower Parkway, Ann Arbor, MI, USA">
        <title>Comparative Genomics and Chromosome Evolution.</title>
        <authorList>
            <person name="Mudd A.B."/>
        </authorList>
    </citation>
    <scope>NUCLEOTIDE SEQUENCE</scope>
    <source>
        <strain evidence="1">237g6f4</strain>
        <tissue evidence="1">Blood</tissue>
    </source>
</reference>
<dbReference type="Proteomes" id="UP000824782">
    <property type="component" value="Unassembled WGS sequence"/>
</dbReference>
<evidence type="ECO:0000313" key="1">
    <source>
        <dbReference type="EMBL" id="KAG8598289.1"/>
    </source>
</evidence>
<evidence type="ECO:0000313" key="2">
    <source>
        <dbReference type="Proteomes" id="UP000824782"/>
    </source>
</evidence>
<accession>A0AAV7DMU3</accession>
<comment type="caution">
    <text evidence="1">The sequence shown here is derived from an EMBL/GenBank/DDBJ whole genome shotgun (WGS) entry which is preliminary data.</text>
</comment>
<keyword evidence="2" id="KW-1185">Reference proteome</keyword>
<dbReference type="AlphaFoldDB" id="A0AAV7DMU3"/>
<sequence>MELSYDVRAEWVLSSKTFMKYIEHQLLSAFHYALSFRFSLLETLCVFESADFGHVWRLWCLAIGEVLPTCENSRGLFCGSYHKFFEWNDSIFIKVSDVEC</sequence>
<proteinExistence type="predicted"/>
<dbReference type="EMBL" id="WNYA01000001">
    <property type="protein sequence ID" value="KAG8598289.1"/>
    <property type="molecule type" value="Genomic_DNA"/>
</dbReference>
<protein>
    <submittedName>
        <fullName evidence="1">Uncharacterized protein</fullName>
    </submittedName>
</protein>